<evidence type="ECO:0000313" key="4">
    <source>
        <dbReference type="Proteomes" id="UP001279410"/>
    </source>
</evidence>
<dbReference type="AlphaFoldDB" id="A0AAD3R884"/>
<feature type="region of interest" description="Disordered" evidence="1">
    <location>
        <begin position="135"/>
        <end position="175"/>
    </location>
</feature>
<keyword evidence="4" id="KW-1185">Reference proteome</keyword>
<keyword evidence="2" id="KW-1133">Transmembrane helix</keyword>
<accession>A0AAD3R884</accession>
<feature type="compositionally biased region" description="Basic and acidic residues" evidence="1">
    <location>
        <begin position="135"/>
        <end position="149"/>
    </location>
</feature>
<evidence type="ECO:0000313" key="3">
    <source>
        <dbReference type="EMBL" id="GLD58590.1"/>
    </source>
</evidence>
<reference evidence="3" key="1">
    <citation type="submission" date="2022-08" db="EMBL/GenBank/DDBJ databases">
        <title>Genome sequencing of akame (Lates japonicus).</title>
        <authorList>
            <person name="Hashiguchi Y."/>
            <person name="Takahashi H."/>
        </authorList>
    </citation>
    <scope>NUCLEOTIDE SEQUENCE</scope>
    <source>
        <strain evidence="3">Kochi</strain>
    </source>
</reference>
<organism evidence="3 4">
    <name type="scientific">Lates japonicus</name>
    <name type="common">Japanese lates</name>
    <dbReference type="NCBI Taxonomy" id="270547"/>
    <lineage>
        <taxon>Eukaryota</taxon>
        <taxon>Metazoa</taxon>
        <taxon>Chordata</taxon>
        <taxon>Craniata</taxon>
        <taxon>Vertebrata</taxon>
        <taxon>Euteleostomi</taxon>
        <taxon>Actinopterygii</taxon>
        <taxon>Neopterygii</taxon>
        <taxon>Teleostei</taxon>
        <taxon>Neoteleostei</taxon>
        <taxon>Acanthomorphata</taxon>
        <taxon>Carangaria</taxon>
        <taxon>Carangaria incertae sedis</taxon>
        <taxon>Centropomidae</taxon>
        <taxon>Lates</taxon>
    </lineage>
</organism>
<proteinExistence type="predicted"/>
<dbReference type="EMBL" id="BRZM01000034">
    <property type="protein sequence ID" value="GLD58590.1"/>
    <property type="molecule type" value="Genomic_DNA"/>
</dbReference>
<evidence type="ECO:0000256" key="1">
    <source>
        <dbReference type="SAM" id="MobiDB-lite"/>
    </source>
</evidence>
<name>A0AAD3R884_LATJO</name>
<protein>
    <submittedName>
        <fullName evidence="3">Uncharacterized protein</fullName>
    </submittedName>
</protein>
<sequence length="190" mass="21370">MNRQPAVLLNASGGPLLLNITQVVFEHRQLLQLPRRREEEEAYFVDYVPPARDAITLPRNVVYILVGVVLVIVATYAIVGHLIKDLMHDLADWILGPKPVEDDSEEGRAEIEEERRLSVSSKLMVKDTLKMEREKDDLLPGFHQEDGGCRRPSTPLPPRSANAPSNPREKRISTHSVTFACPVTPYITSL</sequence>
<feature type="transmembrane region" description="Helical" evidence="2">
    <location>
        <begin position="61"/>
        <end position="79"/>
    </location>
</feature>
<keyword evidence="2" id="KW-0812">Transmembrane</keyword>
<keyword evidence="2" id="KW-0472">Membrane</keyword>
<dbReference type="Proteomes" id="UP001279410">
    <property type="component" value="Unassembled WGS sequence"/>
</dbReference>
<comment type="caution">
    <text evidence="3">The sequence shown here is derived from an EMBL/GenBank/DDBJ whole genome shotgun (WGS) entry which is preliminary data.</text>
</comment>
<gene>
    <name evidence="3" type="ORF">AKAME5_001068900</name>
</gene>
<evidence type="ECO:0000256" key="2">
    <source>
        <dbReference type="SAM" id="Phobius"/>
    </source>
</evidence>